<gene>
    <name evidence="1" type="ORF">GCM10017559_39570</name>
</gene>
<evidence type="ECO:0000313" key="2">
    <source>
        <dbReference type="Proteomes" id="UP001499930"/>
    </source>
</evidence>
<dbReference type="Gene3D" id="1.10.10.10">
    <property type="entry name" value="Winged helix-like DNA-binding domain superfamily/Winged helix DNA-binding domain"/>
    <property type="match status" value="1"/>
</dbReference>
<protein>
    <submittedName>
        <fullName evidence="1">MarR family winged helix-turn-helix transcriptional regulator</fullName>
    </submittedName>
</protein>
<dbReference type="InterPro" id="IPR036390">
    <property type="entry name" value="WH_DNA-bd_sf"/>
</dbReference>
<dbReference type="InterPro" id="IPR036388">
    <property type="entry name" value="WH-like_DNA-bd_sf"/>
</dbReference>
<sequence>METSEIIGQGRPLGYWIKHLHGALEGSLDDLLAGQGLTRRHWQVLNVLATGSPTGSPTLSELDTVLAPFLDEETPTLRPVAGDLRERGWLSDGERLALTPDGGRAHGELRVRVDAVRARATEGIGTEEYLAAIDVLARMSANLQAR</sequence>
<reference evidence="1 2" key="1">
    <citation type="journal article" date="2019" name="Int. J. Syst. Evol. Microbiol.">
        <title>The Global Catalogue of Microorganisms (GCM) 10K type strain sequencing project: providing services to taxonomists for standard genome sequencing and annotation.</title>
        <authorList>
            <consortium name="The Broad Institute Genomics Platform"/>
            <consortium name="The Broad Institute Genome Sequencing Center for Infectious Disease"/>
            <person name="Wu L."/>
            <person name="Ma J."/>
        </authorList>
    </citation>
    <scope>NUCLEOTIDE SEQUENCE [LARGE SCALE GENOMIC DNA]</scope>
    <source>
        <strain evidence="1 2">JCM 3106</strain>
    </source>
</reference>
<keyword evidence="2" id="KW-1185">Reference proteome</keyword>
<dbReference type="Proteomes" id="UP001499930">
    <property type="component" value="Unassembled WGS sequence"/>
</dbReference>
<evidence type="ECO:0000313" key="1">
    <source>
        <dbReference type="EMBL" id="GAA3012654.1"/>
    </source>
</evidence>
<dbReference type="EMBL" id="BAAAWD010000010">
    <property type="protein sequence ID" value="GAA3012654.1"/>
    <property type="molecule type" value="Genomic_DNA"/>
</dbReference>
<proteinExistence type="predicted"/>
<comment type="caution">
    <text evidence="1">The sequence shown here is derived from an EMBL/GenBank/DDBJ whole genome shotgun (WGS) entry which is preliminary data.</text>
</comment>
<organism evidence="1 2">
    <name type="scientific">Streptosporangium longisporum</name>
    <dbReference type="NCBI Taxonomy" id="46187"/>
    <lineage>
        <taxon>Bacteria</taxon>
        <taxon>Bacillati</taxon>
        <taxon>Actinomycetota</taxon>
        <taxon>Actinomycetes</taxon>
        <taxon>Streptosporangiales</taxon>
        <taxon>Streptosporangiaceae</taxon>
        <taxon>Streptosporangium</taxon>
    </lineage>
</organism>
<dbReference type="SUPFAM" id="SSF46785">
    <property type="entry name" value="Winged helix' DNA-binding domain"/>
    <property type="match status" value="1"/>
</dbReference>
<name>A0ABN3Y0U4_9ACTN</name>
<accession>A0ABN3Y0U4</accession>